<keyword evidence="4" id="KW-0808">Transferase</keyword>
<evidence type="ECO:0000256" key="4">
    <source>
        <dbReference type="ARBA" id="ARBA00022679"/>
    </source>
</evidence>
<keyword evidence="5" id="KW-0133">Cell shape</keyword>
<keyword evidence="2" id="KW-1003">Cell membrane</keyword>
<name>X1MNV2_9ZZZZ</name>
<dbReference type="GO" id="GO:0008955">
    <property type="term" value="F:peptidoglycan glycosyltransferase activity"/>
    <property type="evidence" value="ECO:0007669"/>
    <property type="project" value="UniProtKB-EC"/>
</dbReference>
<evidence type="ECO:0000259" key="11">
    <source>
        <dbReference type="Pfam" id="PF00905"/>
    </source>
</evidence>
<feature type="domain" description="Penicillin-binding protein transpeptidase" evidence="11">
    <location>
        <begin position="17"/>
        <end position="229"/>
    </location>
</feature>
<dbReference type="Pfam" id="PF00905">
    <property type="entry name" value="Transpeptidase"/>
    <property type="match status" value="1"/>
</dbReference>
<comment type="catalytic activity">
    <reaction evidence="10">
        <text>[GlcNAc-(1-&gt;4)-Mur2Ac(oyl-L-Ala-gamma-D-Glu-L-Lys-D-Ala-D-Ala)](n)-di-trans,octa-cis-undecaprenyl diphosphate + beta-D-GlcNAc-(1-&gt;4)-Mur2Ac(oyl-L-Ala-gamma-D-Glu-L-Lys-D-Ala-D-Ala)-di-trans,octa-cis-undecaprenyl diphosphate = [GlcNAc-(1-&gt;4)-Mur2Ac(oyl-L-Ala-gamma-D-Glu-L-Lys-D-Ala-D-Ala)](n+1)-di-trans,octa-cis-undecaprenyl diphosphate + di-trans,octa-cis-undecaprenyl diphosphate + H(+)</text>
        <dbReference type="Rhea" id="RHEA:23708"/>
        <dbReference type="Rhea" id="RHEA-COMP:9602"/>
        <dbReference type="Rhea" id="RHEA-COMP:9603"/>
        <dbReference type="ChEBI" id="CHEBI:15378"/>
        <dbReference type="ChEBI" id="CHEBI:58405"/>
        <dbReference type="ChEBI" id="CHEBI:60033"/>
        <dbReference type="ChEBI" id="CHEBI:78435"/>
        <dbReference type="EC" id="2.4.99.28"/>
    </reaction>
</comment>
<evidence type="ECO:0000256" key="9">
    <source>
        <dbReference type="ARBA" id="ARBA00044770"/>
    </source>
</evidence>
<dbReference type="InterPro" id="IPR050396">
    <property type="entry name" value="Glycosyltr_51/Transpeptidase"/>
</dbReference>
<accession>X1MNV2</accession>
<keyword evidence="7" id="KW-0472">Membrane</keyword>
<evidence type="ECO:0000256" key="5">
    <source>
        <dbReference type="ARBA" id="ARBA00022960"/>
    </source>
</evidence>
<evidence type="ECO:0000256" key="8">
    <source>
        <dbReference type="ARBA" id="ARBA00023316"/>
    </source>
</evidence>
<dbReference type="PANTHER" id="PTHR32282:SF11">
    <property type="entry name" value="PENICILLIN-BINDING PROTEIN 1B"/>
    <property type="match status" value="1"/>
</dbReference>
<proteinExistence type="predicted"/>
<protein>
    <recommendedName>
        <fullName evidence="9">peptidoglycan glycosyltransferase</fullName>
        <ecNumber evidence="9">2.4.99.28</ecNumber>
    </recommendedName>
</protein>
<keyword evidence="8" id="KW-0961">Cell wall biogenesis/degradation</keyword>
<evidence type="ECO:0000256" key="1">
    <source>
        <dbReference type="ARBA" id="ARBA00004370"/>
    </source>
</evidence>
<comment type="subcellular location">
    <subcellularLocation>
        <location evidence="1">Membrane</location>
    </subcellularLocation>
</comment>
<dbReference type="GO" id="GO:0016020">
    <property type="term" value="C:membrane"/>
    <property type="evidence" value="ECO:0007669"/>
    <property type="project" value="UniProtKB-SubCell"/>
</dbReference>
<dbReference type="AlphaFoldDB" id="X1MNV2"/>
<evidence type="ECO:0000256" key="6">
    <source>
        <dbReference type="ARBA" id="ARBA00022984"/>
    </source>
</evidence>
<dbReference type="EMBL" id="BARV01011443">
    <property type="protein sequence ID" value="GAI08049.1"/>
    <property type="molecule type" value="Genomic_DNA"/>
</dbReference>
<evidence type="ECO:0000256" key="3">
    <source>
        <dbReference type="ARBA" id="ARBA00022676"/>
    </source>
</evidence>
<dbReference type="SUPFAM" id="SSF56601">
    <property type="entry name" value="beta-lactamase/transpeptidase-like"/>
    <property type="match status" value="1"/>
</dbReference>
<evidence type="ECO:0000256" key="10">
    <source>
        <dbReference type="ARBA" id="ARBA00049902"/>
    </source>
</evidence>
<dbReference type="GO" id="GO:0008658">
    <property type="term" value="F:penicillin binding"/>
    <property type="evidence" value="ECO:0007669"/>
    <property type="project" value="InterPro"/>
</dbReference>
<gene>
    <name evidence="12" type="ORF">S06H3_21707</name>
</gene>
<organism evidence="12">
    <name type="scientific">marine sediment metagenome</name>
    <dbReference type="NCBI Taxonomy" id="412755"/>
    <lineage>
        <taxon>unclassified sequences</taxon>
        <taxon>metagenomes</taxon>
        <taxon>ecological metagenomes</taxon>
    </lineage>
</organism>
<reference evidence="12" key="1">
    <citation type="journal article" date="2014" name="Front. Microbiol.">
        <title>High frequency of phylogenetically diverse reductive dehalogenase-homologous genes in deep subseafloor sedimentary metagenomes.</title>
        <authorList>
            <person name="Kawai M."/>
            <person name="Futagami T."/>
            <person name="Toyoda A."/>
            <person name="Takaki Y."/>
            <person name="Nishi S."/>
            <person name="Hori S."/>
            <person name="Arai W."/>
            <person name="Tsubouchi T."/>
            <person name="Morono Y."/>
            <person name="Uchiyama I."/>
            <person name="Ito T."/>
            <person name="Fujiyama A."/>
            <person name="Inagaki F."/>
            <person name="Takami H."/>
        </authorList>
    </citation>
    <scope>NUCLEOTIDE SEQUENCE</scope>
    <source>
        <strain evidence="12">Expedition CK06-06</strain>
    </source>
</reference>
<evidence type="ECO:0000256" key="2">
    <source>
        <dbReference type="ARBA" id="ARBA00022475"/>
    </source>
</evidence>
<keyword evidence="6" id="KW-0573">Peptidoglycan synthesis</keyword>
<dbReference type="Gene3D" id="3.40.710.10">
    <property type="entry name" value="DD-peptidase/beta-lactamase superfamily"/>
    <property type="match status" value="1"/>
</dbReference>
<dbReference type="GO" id="GO:0071555">
    <property type="term" value="P:cell wall organization"/>
    <property type="evidence" value="ECO:0007669"/>
    <property type="project" value="UniProtKB-KW"/>
</dbReference>
<dbReference type="EC" id="2.4.99.28" evidence="9"/>
<feature type="non-terminal residue" evidence="12">
    <location>
        <position position="247"/>
    </location>
</feature>
<sequence length="247" mass="27339">AFKKGFTPETVLWDVETNFGVSGAEPYQPENYDEKFRGPVTFREALAQSINLPSVKVLYLAGLPQTIKTAKDLGISTLNKSPFWYGLPLVLGGGEVKLLDMISAYGVFATEGLRVSPVAILKIEDPEGNIIEENKKTPKRVLNVQICRLINDILSDNKARTPLFGPRSVLYFKDYQVAAKTGTTQNYRDAWTIGYTPSIVVGVWAGNNDNSPMAQKPGVMLSAPIWARFMEKALVKYPKQIVDIPVL</sequence>
<dbReference type="InterPro" id="IPR001460">
    <property type="entry name" value="PCN-bd_Tpept"/>
</dbReference>
<dbReference type="PANTHER" id="PTHR32282">
    <property type="entry name" value="BINDING PROTEIN TRANSPEPTIDASE, PUTATIVE-RELATED"/>
    <property type="match status" value="1"/>
</dbReference>
<comment type="caution">
    <text evidence="12">The sequence shown here is derived from an EMBL/GenBank/DDBJ whole genome shotgun (WGS) entry which is preliminary data.</text>
</comment>
<dbReference type="GO" id="GO:0008360">
    <property type="term" value="P:regulation of cell shape"/>
    <property type="evidence" value="ECO:0007669"/>
    <property type="project" value="UniProtKB-KW"/>
</dbReference>
<dbReference type="GO" id="GO:0030288">
    <property type="term" value="C:outer membrane-bounded periplasmic space"/>
    <property type="evidence" value="ECO:0007669"/>
    <property type="project" value="TreeGrafter"/>
</dbReference>
<keyword evidence="3" id="KW-0328">Glycosyltransferase</keyword>
<evidence type="ECO:0000256" key="7">
    <source>
        <dbReference type="ARBA" id="ARBA00023136"/>
    </source>
</evidence>
<feature type="non-terminal residue" evidence="12">
    <location>
        <position position="1"/>
    </location>
</feature>
<dbReference type="InterPro" id="IPR012338">
    <property type="entry name" value="Beta-lactam/transpept-like"/>
</dbReference>
<evidence type="ECO:0000313" key="12">
    <source>
        <dbReference type="EMBL" id="GAI08049.1"/>
    </source>
</evidence>
<dbReference type="GO" id="GO:0009252">
    <property type="term" value="P:peptidoglycan biosynthetic process"/>
    <property type="evidence" value="ECO:0007669"/>
    <property type="project" value="UniProtKB-KW"/>
</dbReference>